<name>A0A8H3ML95_9GLOM</name>
<sequence>MNRFLKSSSNQILIKAQRNTPLWPCNIYRVQVSRVGNNVQLTAIFSIIIISDRSDSLIRICVNGSLTFSNKVVINGKS</sequence>
<accession>A0A8H3ML95</accession>
<organism evidence="1 2">
    <name type="scientific">Rhizophagus clarus</name>
    <dbReference type="NCBI Taxonomy" id="94130"/>
    <lineage>
        <taxon>Eukaryota</taxon>
        <taxon>Fungi</taxon>
        <taxon>Fungi incertae sedis</taxon>
        <taxon>Mucoromycota</taxon>
        <taxon>Glomeromycotina</taxon>
        <taxon>Glomeromycetes</taxon>
        <taxon>Glomerales</taxon>
        <taxon>Glomeraceae</taxon>
        <taxon>Rhizophagus</taxon>
    </lineage>
</organism>
<dbReference type="AlphaFoldDB" id="A0A8H3ML95"/>
<reference evidence="1" key="1">
    <citation type="submission" date="2019-10" db="EMBL/GenBank/DDBJ databases">
        <title>Conservation and host-specific expression of non-tandemly repeated heterogenous ribosome RNA gene in arbuscular mycorrhizal fungi.</title>
        <authorList>
            <person name="Maeda T."/>
            <person name="Kobayashi Y."/>
            <person name="Nakagawa T."/>
            <person name="Ezawa T."/>
            <person name="Yamaguchi K."/>
            <person name="Bino T."/>
            <person name="Nishimoto Y."/>
            <person name="Shigenobu S."/>
            <person name="Kawaguchi M."/>
        </authorList>
    </citation>
    <scope>NUCLEOTIDE SEQUENCE</scope>
    <source>
        <strain evidence="1">HR1</strain>
    </source>
</reference>
<dbReference type="EMBL" id="BLAL01000356">
    <property type="protein sequence ID" value="GET04774.1"/>
    <property type="molecule type" value="Genomic_DNA"/>
</dbReference>
<comment type="caution">
    <text evidence="1">The sequence shown here is derived from an EMBL/GenBank/DDBJ whole genome shotgun (WGS) entry which is preliminary data.</text>
</comment>
<dbReference type="Proteomes" id="UP000615446">
    <property type="component" value="Unassembled WGS sequence"/>
</dbReference>
<evidence type="ECO:0000313" key="1">
    <source>
        <dbReference type="EMBL" id="GET04774.1"/>
    </source>
</evidence>
<proteinExistence type="predicted"/>
<gene>
    <name evidence="1" type="ORF">RCL2_003107400</name>
</gene>
<evidence type="ECO:0000313" key="2">
    <source>
        <dbReference type="Proteomes" id="UP000615446"/>
    </source>
</evidence>
<protein>
    <submittedName>
        <fullName evidence="1">Uncharacterized protein</fullName>
    </submittedName>
</protein>